<dbReference type="EnsemblMetazoa" id="SMAR001587-RA">
    <property type="protein sequence ID" value="SMAR001587-PA"/>
    <property type="gene ID" value="SMAR001587"/>
</dbReference>
<dbReference type="Pfam" id="PF21339">
    <property type="entry name" value="VEGFR-1-like_Ig-like"/>
    <property type="match status" value="2"/>
</dbReference>
<dbReference type="FunFam" id="1.10.510.10:FF:000373">
    <property type="entry name" value="Receptor protein-tyrosine kinase"/>
    <property type="match status" value="1"/>
</dbReference>
<dbReference type="PANTHER" id="PTHR24416">
    <property type="entry name" value="TYROSINE-PROTEIN KINASE RECEPTOR"/>
    <property type="match status" value="1"/>
</dbReference>
<dbReference type="OMA" id="SCGHIRP"/>
<dbReference type="EC" id="2.7.10.1" evidence="2"/>
<dbReference type="InterPro" id="IPR013783">
    <property type="entry name" value="Ig-like_fold"/>
</dbReference>
<feature type="domain" description="Protein kinase" evidence="19">
    <location>
        <begin position="904"/>
        <end position="1284"/>
    </location>
</feature>
<dbReference type="eggNOG" id="KOG0200">
    <property type="taxonomic scope" value="Eukaryota"/>
</dbReference>
<sequence>MDWLITSAIIAIHITRSVSTIYPPQFMGINTDHVVFNTGDNIEIVCRGKYPLKWKSGNDNDDELSDKSITESVDKSNGREIHESILRYNQSVYTDTGFVTYPNHLFLPVVNFGHGLSIHPIYQHQESVIPCRPTHPDVNVTLIKVPELVEVSIQTDDVEFDSREGYRIFYPNIFFNSLFECVGVYENITQNLTMHLMWLHPNHLFLPVVNFGHGLSIHPIYLHQESVIPCRPTHPDVNVTLIKVPELVVSTRLGEVKFDAKKGFVLFYADIFFSTQFDCIADTSGPPPPHIDDSGTHVILNGSFTLTCIANIDTGTMLFMNWTLPNKGDSRIIEGNTTAADRTSNNGYVFREVTRNLTVTNAQLSDQGVYTCILTDHTGKKSQRDKHIKVFNNTCHINLTTDLLETINISSRREKEVRFVIRVEAFPSPTIVWQKNGVDIKQGTGEKYVVNITQTNTTLLIKKPNRSDSGEYTVTAAVCEKMRQISVKLNILEEPSVLLEQVKSYYTSSKQEKLSCIAQGNPRPVIFWEFQLCLKPNCQSVFVPIERSGKNGEIAKDVEDPTDPGIMRSTLALKAQKSGYYRCKGINSLEQQGYATMPFIVSDFDNGFNIKSSSKEVVEKNSYSLKCGANVFNYSKVEWQWRPDKKNYGYNPVMQNQSSMFVIQDDTQYSHVVTLRFQPIWRNQSGTYKCIAHKRNIEKYKTLEMFTFLPVKEIVKPTFINETNMNGSVISVVLDTSLQLTCVTTGVPRPSVNWWKNGVRLNHTSMAYLDLSNDDTQLNIKRVRDEDSGVYTCKAFNTGGIITTNVTIEVSGGASLQSTQMDINSWSTGTIIGIVLISTTIVFLAGVLIKKLIGERQERRELEMISQLLFEQGDINSYNPDLPFDDQVELLPYDKRWEFPKERLKLGKTVGQGAFGRVLKAEAIGLQDGEVSTTVAVKMLKQRADLNQKKALMQELKVMIHLGRHLNVVNLLGAVTKNIKNGELLVIVEYCRFGNLRHFFLTHRENFVNQIDPVTGKLSPRFSNIYEPDQSIDTDKTTSASIVYGPLHYADLKFSHSHYNNFNFASDCDVTALTDTSLLSASPSPMCSGNTAASGESDYLTCLKSDTKGRPLSTCDLLCFAFQVARGMEYLASKKFVHRDLAARNILLADNNVVKICDFGLAKDLYKYSNYKKKGGGPLPIKWMALESIRDKVFSASSDVWSFGIVLWEFFSLGGNPYPGIEIDEEFYKKLKSGYRMDYPEYASADIYEIMQDCWQADPKDRPTFTDLVDRLGDQLESSIRKYYMDLNNTYMVMSESSNNNDYLTMEDSDTPNYMNVNDPVYVNVNSVGRLNSTGSEYLNMRSPRLLDNDKNPNVDKVRKFNFDDDAFELKPVPSTLTSPKKSESTTLEDPWVLRTLQGNNSTPVTPSEQNDYLFMGNGGLDLTKKASTDSATSDSSSGFHSDFADNSAPPSYSVVINSPDEYSV</sequence>
<evidence type="ECO:0000256" key="1">
    <source>
        <dbReference type="ARBA" id="ARBA00004167"/>
    </source>
</evidence>
<dbReference type="InterPro" id="IPR008266">
    <property type="entry name" value="Tyr_kinase_AS"/>
</dbReference>
<dbReference type="PROSITE" id="PS50011">
    <property type="entry name" value="PROTEIN_KINASE_DOM"/>
    <property type="match status" value="1"/>
</dbReference>
<dbReference type="PROSITE" id="PS00109">
    <property type="entry name" value="PROTEIN_KINASE_TYR"/>
    <property type="match status" value="1"/>
</dbReference>
<keyword evidence="6" id="KW-1133">Transmembrane helix</keyword>
<dbReference type="InterPro" id="IPR013151">
    <property type="entry name" value="Immunoglobulin_dom"/>
</dbReference>
<dbReference type="EMBL" id="JH430667">
    <property type="status" value="NOT_ANNOTATED_CDS"/>
    <property type="molecule type" value="Genomic_DNA"/>
</dbReference>
<comment type="subcellular location">
    <subcellularLocation>
        <location evidence="1">Membrane</location>
        <topology evidence="1">Single-pass membrane protein</topology>
    </subcellularLocation>
</comment>
<dbReference type="SUPFAM" id="SSF48726">
    <property type="entry name" value="Immunoglobulin"/>
    <property type="match status" value="4"/>
</dbReference>
<keyword evidence="14 17" id="KW-0067">ATP-binding</keyword>
<evidence type="ECO:0000256" key="14">
    <source>
        <dbReference type="PIRSR" id="PIRSR000615-2"/>
    </source>
</evidence>
<evidence type="ECO:0000256" key="12">
    <source>
        <dbReference type="ARBA" id="ARBA00051243"/>
    </source>
</evidence>
<dbReference type="Gene3D" id="2.60.40.10">
    <property type="entry name" value="Immunoglobulins"/>
    <property type="match status" value="7"/>
</dbReference>
<evidence type="ECO:0000256" key="6">
    <source>
        <dbReference type="ARBA" id="ARBA00022989"/>
    </source>
</evidence>
<evidence type="ECO:0000256" key="16">
    <source>
        <dbReference type="PIRSR" id="PIRSR000615-4"/>
    </source>
</evidence>
<feature type="domain" description="Ig-like" evidence="20">
    <location>
        <begin position="289"/>
        <end position="389"/>
    </location>
</feature>
<dbReference type="GO" id="GO:0043235">
    <property type="term" value="C:receptor complex"/>
    <property type="evidence" value="ECO:0007669"/>
    <property type="project" value="TreeGrafter"/>
</dbReference>
<dbReference type="InterPro" id="IPR017441">
    <property type="entry name" value="Protein_kinase_ATP_BS"/>
</dbReference>
<dbReference type="GO" id="GO:0004714">
    <property type="term" value="F:transmembrane receptor protein tyrosine kinase activity"/>
    <property type="evidence" value="ECO:0007669"/>
    <property type="project" value="UniProtKB-EC"/>
</dbReference>
<feature type="binding site" evidence="14">
    <location>
        <position position="1144"/>
    </location>
    <ligand>
        <name>ATP</name>
        <dbReference type="ChEBI" id="CHEBI:30616"/>
    </ligand>
</feature>
<dbReference type="PROSITE" id="PS50835">
    <property type="entry name" value="IG_LIKE"/>
    <property type="match status" value="5"/>
</dbReference>
<feature type="domain" description="Ig-like" evidence="20">
    <location>
        <begin position="598"/>
        <end position="704"/>
    </location>
</feature>
<dbReference type="InterPro" id="IPR020635">
    <property type="entry name" value="Tyr_kinase_cat_dom"/>
</dbReference>
<keyword evidence="5" id="KW-0677">Repeat</keyword>
<dbReference type="FunFam" id="3.30.200.20:FF:000384">
    <property type="entry name" value="Receptor protein-tyrosine kinase"/>
    <property type="match status" value="1"/>
</dbReference>
<feature type="region of interest" description="Disordered" evidence="18">
    <location>
        <begin position="1398"/>
        <end position="1417"/>
    </location>
</feature>
<dbReference type="InterPro" id="IPR007110">
    <property type="entry name" value="Ig-like_dom"/>
</dbReference>
<dbReference type="HOGENOM" id="CLU_000288_49_4_1"/>
<dbReference type="SMART" id="SM00408">
    <property type="entry name" value="IGc2"/>
    <property type="match status" value="4"/>
</dbReference>
<dbReference type="Pfam" id="PF07679">
    <property type="entry name" value="I-set"/>
    <property type="match status" value="2"/>
</dbReference>
<dbReference type="InterPro" id="IPR013098">
    <property type="entry name" value="Ig_I-set"/>
</dbReference>
<accession>T1IKX3</accession>
<evidence type="ECO:0000256" key="15">
    <source>
        <dbReference type="PIRSR" id="PIRSR000615-3"/>
    </source>
</evidence>
<dbReference type="SMART" id="SM00409">
    <property type="entry name" value="IG"/>
    <property type="match status" value="4"/>
</dbReference>
<evidence type="ECO:0000256" key="7">
    <source>
        <dbReference type="ARBA" id="ARBA00023136"/>
    </source>
</evidence>
<evidence type="ECO:0000256" key="13">
    <source>
        <dbReference type="PIRSR" id="PIRSR000615-1"/>
    </source>
</evidence>
<dbReference type="PANTHER" id="PTHR24416:SF600">
    <property type="entry name" value="PDGF- AND VEGF-RECEPTOR RELATED, ISOFORM J"/>
    <property type="match status" value="1"/>
</dbReference>
<dbReference type="InterPro" id="IPR036179">
    <property type="entry name" value="Ig-like_dom_sf"/>
</dbReference>
<dbReference type="FunFam" id="2.60.40.10:FF:000016">
    <property type="entry name" value="Fibroblast growth factor receptor"/>
    <property type="match status" value="1"/>
</dbReference>
<keyword evidence="3" id="KW-0812">Transmembrane</keyword>
<dbReference type="GO" id="GO:0046872">
    <property type="term" value="F:metal ion binding"/>
    <property type="evidence" value="ECO:0007669"/>
    <property type="project" value="UniProtKB-KW"/>
</dbReference>
<feature type="compositionally biased region" description="Polar residues" evidence="18">
    <location>
        <begin position="1398"/>
        <end position="1411"/>
    </location>
</feature>
<evidence type="ECO:0000256" key="17">
    <source>
        <dbReference type="PROSITE-ProRule" id="PRU10141"/>
    </source>
</evidence>
<evidence type="ECO:0000256" key="10">
    <source>
        <dbReference type="ARBA" id="ARBA00023180"/>
    </source>
</evidence>
<keyword evidence="22" id="KW-1185">Reference proteome</keyword>
<keyword evidence="4" id="KW-0732">Signal</keyword>
<evidence type="ECO:0000256" key="5">
    <source>
        <dbReference type="ARBA" id="ARBA00022737"/>
    </source>
</evidence>
<feature type="binding site" evidence="15">
    <location>
        <position position="1158"/>
    </location>
    <ligand>
        <name>Mg(2+)</name>
        <dbReference type="ChEBI" id="CHEBI:18420"/>
    </ligand>
</feature>
<evidence type="ECO:0000256" key="8">
    <source>
        <dbReference type="ARBA" id="ARBA00023157"/>
    </source>
</evidence>
<dbReference type="GO" id="GO:0005886">
    <property type="term" value="C:plasma membrane"/>
    <property type="evidence" value="ECO:0007669"/>
    <property type="project" value="TreeGrafter"/>
</dbReference>
<feature type="binding site" evidence="15">
    <location>
        <position position="1145"/>
    </location>
    <ligand>
        <name>Mg(2+)</name>
        <dbReference type="ChEBI" id="CHEBI:18420"/>
    </ligand>
</feature>
<feature type="binding site" evidence="14">
    <location>
        <begin position="911"/>
        <end position="918"/>
    </location>
    <ligand>
        <name>ATP</name>
        <dbReference type="ChEBI" id="CHEBI:30616"/>
    </ligand>
</feature>
<dbReference type="SMART" id="SM00219">
    <property type="entry name" value="TyrKc"/>
    <property type="match status" value="1"/>
</dbReference>
<dbReference type="InterPro" id="IPR001245">
    <property type="entry name" value="Ser-Thr/Tyr_kinase_cat_dom"/>
</dbReference>
<feature type="region of interest" description="Disordered" evidence="18">
    <location>
        <begin position="1425"/>
        <end position="1465"/>
    </location>
</feature>
<evidence type="ECO:0000256" key="18">
    <source>
        <dbReference type="SAM" id="MobiDB-lite"/>
    </source>
</evidence>
<keyword evidence="10" id="KW-0325">Glycoprotein</keyword>
<dbReference type="GO" id="GO:0007169">
    <property type="term" value="P:cell surface receptor protein tyrosine kinase signaling pathway"/>
    <property type="evidence" value="ECO:0007669"/>
    <property type="project" value="TreeGrafter"/>
</dbReference>
<dbReference type="InterPro" id="IPR011009">
    <property type="entry name" value="Kinase-like_dom_sf"/>
</dbReference>
<dbReference type="STRING" id="126957.T1IKX3"/>
<comment type="catalytic activity">
    <reaction evidence="12">
        <text>L-tyrosyl-[protein] + ATP = O-phospho-L-tyrosyl-[protein] + ADP + H(+)</text>
        <dbReference type="Rhea" id="RHEA:10596"/>
        <dbReference type="Rhea" id="RHEA-COMP:10136"/>
        <dbReference type="Rhea" id="RHEA-COMP:20101"/>
        <dbReference type="ChEBI" id="CHEBI:15378"/>
        <dbReference type="ChEBI" id="CHEBI:30616"/>
        <dbReference type="ChEBI" id="CHEBI:46858"/>
        <dbReference type="ChEBI" id="CHEBI:61978"/>
        <dbReference type="ChEBI" id="CHEBI:456216"/>
        <dbReference type="EC" id="2.7.10.1"/>
    </reaction>
</comment>
<evidence type="ECO:0000256" key="4">
    <source>
        <dbReference type="ARBA" id="ARBA00022729"/>
    </source>
</evidence>
<dbReference type="Pfam" id="PF00047">
    <property type="entry name" value="ig"/>
    <property type="match status" value="1"/>
</dbReference>
<evidence type="ECO:0000313" key="21">
    <source>
        <dbReference type="EnsemblMetazoa" id="SMAR001587-PA"/>
    </source>
</evidence>
<dbReference type="Proteomes" id="UP000014500">
    <property type="component" value="Unassembled WGS sequence"/>
</dbReference>
<dbReference type="CDD" id="cd00096">
    <property type="entry name" value="Ig"/>
    <property type="match status" value="1"/>
</dbReference>
<feature type="domain" description="Ig-like" evidence="20">
    <location>
        <begin position="717"/>
        <end position="809"/>
    </location>
</feature>
<evidence type="ECO:0000256" key="2">
    <source>
        <dbReference type="ARBA" id="ARBA00011902"/>
    </source>
</evidence>
<keyword evidence="15" id="KW-0479">Metal-binding</keyword>
<feature type="compositionally biased region" description="Low complexity" evidence="18">
    <location>
        <begin position="1429"/>
        <end position="1438"/>
    </location>
</feature>
<dbReference type="Gene3D" id="3.30.200.20">
    <property type="entry name" value="Phosphorylase Kinase, domain 1"/>
    <property type="match status" value="1"/>
</dbReference>
<keyword evidence="11" id="KW-0393">Immunoglobulin domain</keyword>
<feature type="domain" description="Ig-like" evidence="20">
    <location>
        <begin position="394"/>
        <end position="486"/>
    </location>
</feature>
<evidence type="ECO:0000259" key="19">
    <source>
        <dbReference type="PROSITE" id="PS50011"/>
    </source>
</evidence>
<keyword evidence="7" id="KW-0472">Membrane</keyword>
<keyword evidence="8" id="KW-1015">Disulfide bond</keyword>
<feature type="site" description="Important for interaction with phosphotyrosine-binding proteins" evidence="16">
    <location>
        <position position="1284"/>
    </location>
</feature>
<organism evidence="21 22">
    <name type="scientific">Strigamia maritima</name>
    <name type="common">European centipede</name>
    <name type="synonym">Geophilus maritimus</name>
    <dbReference type="NCBI Taxonomy" id="126957"/>
    <lineage>
        <taxon>Eukaryota</taxon>
        <taxon>Metazoa</taxon>
        <taxon>Ecdysozoa</taxon>
        <taxon>Arthropoda</taxon>
        <taxon>Myriapoda</taxon>
        <taxon>Chilopoda</taxon>
        <taxon>Pleurostigmophora</taxon>
        <taxon>Geophilomorpha</taxon>
        <taxon>Linotaeniidae</taxon>
        <taxon>Strigamia</taxon>
    </lineage>
</organism>
<feature type="binding site" evidence="14 17">
    <location>
        <position position="938"/>
    </location>
    <ligand>
        <name>ATP</name>
        <dbReference type="ChEBI" id="CHEBI:30616"/>
    </ligand>
</feature>
<evidence type="ECO:0000313" key="22">
    <source>
        <dbReference type="Proteomes" id="UP000014500"/>
    </source>
</evidence>
<dbReference type="PIRSF" id="PIRSF000615">
    <property type="entry name" value="TyrPK_CSF1-R"/>
    <property type="match status" value="1"/>
</dbReference>
<dbReference type="PhylomeDB" id="T1IKX3"/>
<keyword evidence="15" id="KW-0460">Magnesium</keyword>
<reference evidence="22" key="1">
    <citation type="submission" date="2011-05" db="EMBL/GenBank/DDBJ databases">
        <authorList>
            <person name="Richards S.R."/>
            <person name="Qu J."/>
            <person name="Jiang H."/>
            <person name="Jhangiani S.N."/>
            <person name="Agravi P."/>
            <person name="Goodspeed R."/>
            <person name="Gross S."/>
            <person name="Mandapat C."/>
            <person name="Jackson L."/>
            <person name="Mathew T."/>
            <person name="Pu L."/>
            <person name="Thornton R."/>
            <person name="Saada N."/>
            <person name="Wilczek-Boney K.B."/>
            <person name="Lee S."/>
            <person name="Kovar C."/>
            <person name="Wu Y."/>
            <person name="Scherer S.E."/>
            <person name="Worley K.C."/>
            <person name="Muzny D.M."/>
            <person name="Gibbs R."/>
        </authorList>
    </citation>
    <scope>NUCLEOTIDE SEQUENCE</scope>
    <source>
        <strain evidence="22">Brora</strain>
    </source>
</reference>
<dbReference type="InterPro" id="IPR003598">
    <property type="entry name" value="Ig_sub2"/>
</dbReference>
<evidence type="ECO:0000256" key="3">
    <source>
        <dbReference type="ARBA" id="ARBA00022692"/>
    </source>
</evidence>
<dbReference type="InterPro" id="IPR050122">
    <property type="entry name" value="RTK"/>
</dbReference>
<dbReference type="Pfam" id="PF07714">
    <property type="entry name" value="PK_Tyr_Ser-Thr"/>
    <property type="match status" value="1"/>
</dbReference>
<feature type="active site" description="Proton acceptor" evidence="13">
    <location>
        <position position="1140"/>
    </location>
</feature>
<evidence type="ECO:0000256" key="9">
    <source>
        <dbReference type="ARBA" id="ARBA00023170"/>
    </source>
</evidence>
<dbReference type="InterPro" id="IPR000719">
    <property type="entry name" value="Prot_kinase_dom"/>
</dbReference>
<protein>
    <recommendedName>
        <fullName evidence="2">receptor protein-tyrosine kinase</fullName>
        <ecNumber evidence="2">2.7.10.1</ecNumber>
    </recommendedName>
</protein>
<dbReference type="Gene3D" id="1.10.510.10">
    <property type="entry name" value="Transferase(Phosphotransferase) domain 1"/>
    <property type="match status" value="1"/>
</dbReference>
<dbReference type="SUPFAM" id="SSF56112">
    <property type="entry name" value="Protein kinase-like (PK-like)"/>
    <property type="match status" value="1"/>
</dbReference>
<feature type="domain" description="Ig-like" evidence="20">
    <location>
        <begin position="495"/>
        <end position="583"/>
    </location>
</feature>
<dbReference type="PROSITE" id="PS00107">
    <property type="entry name" value="PROTEIN_KINASE_ATP"/>
    <property type="match status" value="1"/>
</dbReference>
<reference evidence="21" key="2">
    <citation type="submission" date="2015-02" db="UniProtKB">
        <authorList>
            <consortium name="EnsemblMetazoa"/>
        </authorList>
    </citation>
    <scope>IDENTIFICATION</scope>
</reference>
<keyword evidence="14 17" id="KW-0547">Nucleotide-binding</keyword>
<keyword evidence="9" id="KW-0675">Receptor</keyword>
<dbReference type="FunFam" id="2.60.40.10:FF:000031">
    <property type="entry name" value="Myosin-binding protein C, slow type"/>
    <property type="match status" value="1"/>
</dbReference>
<dbReference type="GO" id="GO:0005524">
    <property type="term" value="F:ATP binding"/>
    <property type="evidence" value="ECO:0007669"/>
    <property type="project" value="UniProtKB-UniRule"/>
</dbReference>
<feature type="binding site" evidence="15">
    <location>
        <position position="878"/>
    </location>
    <ligand>
        <name>Mg(2+)</name>
        <dbReference type="ChEBI" id="CHEBI:18420"/>
    </ligand>
</feature>
<dbReference type="InterPro" id="IPR003599">
    <property type="entry name" value="Ig_sub"/>
</dbReference>
<evidence type="ECO:0000256" key="11">
    <source>
        <dbReference type="ARBA" id="ARBA00023319"/>
    </source>
</evidence>
<name>T1IKX3_STRMM</name>
<proteinExistence type="predicted"/>
<evidence type="ECO:0000259" key="20">
    <source>
        <dbReference type="PROSITE" id="PS50835"/>
    </source>
</evidence>